<evidence type="ECO:0000313" key="3">
    <source>
        <dbReference type="Proteomes" id="UP000002059"/>
    </source>
</evidence>
<dbReference type="AlphaFoldDB" id="A0A0A2V0H4"/>
<reference evidence="2 3" key="1">
    <citation type="journal article" date="2011" name="PLoS Genet.">
        <title>Comparative genomic analysis of human fungal pathogens causing paracoccidioidomycosis.</title>
        <authorList>
            <person name="Desjardins C.A."/>
            <person name="Champion M.D."/>
            <person name="Holder J.W."/>
            <person name="Muszewska A."/>
            <person name="Goldberg J."/>
            <person name="Bailao A.M."/>
            <person name="Brigido M.M."/>
            <person name="Ferreira M.E."/>
            <person name="Garcia A.M."/>
            <person name="Grynberg M."/>
            <person name="Gujja S."/>
            <person name="Heiman D.I."/>
            <person name="Henn M.R."/>
            <person name="Kodira C.D."/>
            <person name="Leon-Narvaez H."/>
            <person name="Longo L.V."/>
            <person name="Ma L.J."/>
            <person name="Malavazi I."/>
            <person name="Matsuo A.L."/>
            <person name="Morais F.V."/>
            <person name="Pereira M."/>
            <person name="Rodriguez-Brito S."/>
            <person name="Sakthikumar S."/>
            <person name="Salem-Izacc S.M."/>
            <person name="Sykes S.M."/>
            <person name="Teixeira M.M."/>
            <person name="Vallejo M.C."/>
            <person name="Walter M.E."/>
            <person name="Yandava C."/>
            <person name="Young S."/>
            <person name="Zeng Q."/>
            <person name="Zucker J."/>
            <person name="Felipe M.S."/>
            <person name="Goldman G.H."/>
            <person name="Haas B.J."/>
            <person name="McEwen J.G."/>
            <person name="Nino-Vega G."/>
            <person name="Puccia R."/>
            <person name="San-Blas G."/>
            <person name="Soares C.M."/>
            <person name="Birren B.W."/>
            <person name="Cuomo C.A."/>
        </authorList>
    </citation>
    <scope>NUCLEOTIDE SEQUENCE [LARGE SCALE GENOMIC DNA]</scope>
    <source>
        <strain evidence="3">ATCC MYA-826 / Pb01</strain>
    </source>
</reference>
<evidence type="ECO:0000256" key="1">
    <source>
        <dbReference type="SAM" id="MobiDB-lite"/>
    </source>
</evidence>
<feature type="region of interest" description="Disordered" evidence="1">
    <location>
        <begin position="77"/>
        <end position="106"/>
    </location>
</feature>
<proteinExistence type="predicted"/>
<sequence length="106" mass="11764">MKANITHFPGPANGRPGGNQCVKLYEKPRPSFPPVPTSSLPMKTGLNLIEPVQTLLTVNRYLLASTSLPFSQVPHAVEDHREVKREPRRVKSMSATVSSVSRTWRS</sequence>
<dbReference type="RefSeq" id="XP_015702569.1">
    <property type="nucleotide sequence ID" value="XM_015847825.1"/>
</dbReference>
<organism evidence="2 3">
    <name type="scientific">Paracoccidioides lutzii (strain ATCC MYA-826 / Pb01)</name>
    <name type="common">Paracoccidioides brasiliensis</name>
    <dbReference type="NCBI Taxonomy" id="502779"/>
    <lineage>
        <taxon>Eukaryota</taxon>
        <taxon>Fungi</taxon>
        <taxon>Dikarya</taxon>
        <taxon>Ascomycota</taxon>
        <taxon>Pezizomycotina</taxon>
        <taxon>Eurotiomycetes</taxon>
        <taxon>Eurotiomycetidae</taxon>
        <taxon>Onygenales</taxon>
        <taxon>Ajellomycetaceae</taxon>
        <taxon>Paracoccidioides</taxon>
    </lineage>
</organism>
<keyword evidence="3" id="KW-1185">Reference proteome</keyword>
<evidence type="ECO:0000313" key="2">
    <source>
        <dbReference type="EMBL" id="KGQ01008.1"/>
    </source>
</evidence>
<dbReference type="EMBL" id="KN294012">
    <property type="protein sequence ID" value="KGQ01008.1"/>
    <property type="molecule type" value="Genomic_DNA"/>
</dbReference>
<dbReference type="KEGG" id="pbl:PAAG_12320"/>
<dbReference type="HOGENOM" id="CLU_2224020_0_0_1"/>
<dbReference type="GeneID" id="26971021"/>
<dbReference type="Proteomes" id="UP000002059">
    <property type="component" value="Partially assembled WGS sequence"/>
</dbReference>
<accession>A0A0A2V0H4</accession>
<protein>
    <submittedName>
        <fullName evidence="2">Uncharacterized protein</fullName>
    </submittedName>
</protein>
<name>A0A0A2V0H4_PARBA</name>
<feature type="region of interest" description="Disordered" evidence="1">
    <location>
        <begin position="1"/>
        <end position="20"/>
    </location>
</feature>
<feature type="compositionally biased region" description="Polar residues" evidence="1">
    <location>
        <begin position="93"/>
        <end position="106"/>
    </location>
</feature>
<gene>
    <name evidence="2" type="ORF">PAAG_12320</name>
</gene>
<dbReference type="VEuPathDB" id="FungiDB:PAAG_12320"/>